<organism evidence="1 2">
    <name type="scientific">Micromonospora sicca</name>
    <dbReference type="NCBI Taxonomy" id="2202420"/>
    <lineage>
        <taxon>Bacteria</taxon>
        <taxon>Bacillati</taxon>
        <taxon>Actinomycetota</taxon>
        <taxon>Actinomycetes</taxon>
        <taxon>Micromonosporales</taxon>
        <taxon>Micromonosporaceae</taxon>
        <taxon>Micromonospora</taxon>
    </lineage>
</organism>
<proteinExistence type="predicted"/>
<protein>
    <submittedName>
        <fullName evidence="1">Uncharacterized protein</fullName>
    </submittedName>
</protein>
<dbReference type="Proteomes" id="UP000246050">
    <property type="component" value="Unassembled WGS sequence"/>
</dbReference>
<evidence type="ECO:0000313" key="2">
    <source>
        <dbReference type="Proteomes" id="UP000246050"/>
    </source>
</evidence>
<evidence type="ECO:0000313" key="1">
    <source>
        <dbReference type="EMBL" id="PWR17239.1"/>
    </source>
</evidence>
<dbReference type="AlphaFoldDB" id="A0A317DR64"/>
<sequence length="245" mass="25550">MLLDPETENDIASELCKLLGRAILPVGQLDRPGAAARGFGTAFFFTELVTATDGRQLVREYLLTADAITRAPYGEIGVRPSVTEPPGAASDGILLADFAAQWVRWPEVGLAAMLAKDLHEYAGDRGWQWRTQPVTDAVAAPADAVARIGTAPASAFVLALGVATDGSRPLEVVIERLVRDGDDIRVTTELPDGYVGAPVFGVEETAGGDLGVHCLGLVLPGGGGGHRVATFDRIRAVLAAVSPGA</sequence>
<name>A0A317DR64_9ACTN</name>
<comment type="caution">
    <text evidence="1">The sequence shown here is derived from an EMBL/GenBank/DDBJ whole genome shotgun (WGS) entry which is preliminary data.</text>
</comment>
<dbReference type="OrthoDB" id="3404629at2"/>
<reference evidence="1 2" key="1">
    <citation type="submission" date="2018-05" db="EMBL/GenBank/DDBJ databases">
        <title>Micromonosporas from Atacama Desert.</title>
        <authorList>
            <person name="Carro L."/>
            <person name="Golinska P."/>
            <person name="Klenk H.-P."/>
            <person name="Goodfellow M."/>
        </authorList>
    </citation>
    <scope>NUCLEOTIDE SEQUENCE [LARGE SCALE GENOMIC DNA]</scope>
    <source>
        <strain evidence="1 2">4G51</strain>
    </source>
</reference>
<dbReference type="EMBL" id="QGKS01000060">
    <property type="protein sequence ID" value="PWR17239.1"/>
    <property type="molecule type" value="Genomic_DNA"/>
</dbReference>
<accession>A0A317DR64</accession>
<gene>
    <name evidence="1" type="ORF">DKT69_01335</name>
</gene>